<dbReference type="PROSITE" id="PS51257">
    <property type="entry name" value="PROKAR_LIPOPROTEIN"/>
    <property type="match status" value="1"/>
</dbReference>
<name>A0ABS1HP03_9BACT</name>
<evidence type="ECO:0008006" key="4">
    <source>
        <dbReference type="Google" id="ProtNLM"/>
    </source>
</evidence>
<feature type="chain" id="PRO_5045283493" description="Lipocalin-like domain-containing protein" evidence="1">
    <location>
        <begin position="24"/>
        <end position="160"/>
    </location>
</feature>
<feature type="signal peptide" evidence="1">
    <location>
        <begin position="1"/>
        <end position="23"/>
    </location>
</feature>
<comment type="caution">
    <text evidence="2">The sequence shown here is derived from an EMBL/GenBank/DDBJ whole genome shotgun (WGS) entry which is preliminary data.</text>
</comment>
<dbReference type="RefSeq" id="WP_200466648.1">
    <property type="nucleotide sequence ID" value="NZ_JAENRR010000067.1"/>
</dbReference>
<reference evidence="2 3" key="1">
    <citation type="submission" date="2021-01" db="EMBL/GenBank/DDBJ databases">
        <title>Carboxyliciviraga sp.nov., isolated from coastal sediments.</title>
        <authorList>
            <person name="Lu D."/>
            <person name="Zhang T."/>
        </authorList>
    </citation>
    <scope>NUCLEOTIDE SEQUENCE [LARGE SCALE GENOMIC DNA]</scope>
    <source>
        <strain evidence="2 3">N1Y132</strain>
    </source>
</reference>
<dbReference type="EMBL" id="JAENRR010000067">
    <property type="protein sequence ID" value="MBK3519429.1"/>
    <property type="molecule type" value="Genomic_DNA"/>
</dbReference>
<sequence length="160" mass="18409">MKRKKIITLLAVFFLAITVGCESDDDMLTSKQILSETLTQGKWQVSLNHSPSANTLDFVDVELTFSNDFKVFALTKDGSTGMDIIQNGAYALVYDDTDERDPDEDLEYYYERDRKKDLYLSMAFSMNEHIIFNHRWKVKTFTSTSVKLKANDVILVLNKN</sequence>
<dbReference type="Proteomes" id="UP000605676">
    <property type="component" value="Unassembled WGS sequence"/>
</dbReference>
<organism evidence="2 3">
    <name type="scientific">Carboxylicivirga marina</name>
    <dbReference type="NCBI Taxonomy" id="2800988"/>
    <lineage>
        <taxon>Bacteria</taxon>
        <taxon>Pseudomonadati</taxon>
        <taxon>Bacteroidota</taxon>
        <taxon>Bacteroidia</taxon>
        <taxon>Marinilabiliales</taxon>
        <taxon>Marinilabiliaceae</taxon>
        <taxon>Carboxylicivirga</taxon>
    </lineage>
</organism>
<protein>
    <recommendedName>
        <fullName evidence="4">Lipocalin-like domain-containing protein</fullName>
    </recommendedName>
</protein>
<keyword evidence="1" id="KW-0732">Signal</keyword>
<accession>A0ABS1HP03</accession>
<keyword evidence="3" id="KW-1185">Reference proteome</keyword>
<evidence type="ECO:0000313" key="3">
    <source>
        <dbReference type="Proteomes" id="UP000605676"/>
    </source>
</evidence>
<proteinExistence type="predicted"/>
<gene>
    <name evidence="2" type="ORF">JIV24_18930</name>
</gene>
<evidence type="ECO:0000256" key="1">
    <source>
        <dbReference type="SAM" id="SignalP"/>
    </source>
</evidence>
<evidence type="ECO:0000313" key="2">
    <source>
        <dbReference type="EMBL" id="MBK3519429.1"/>
    </source>
</evidence>